<keyword evidence="3" id="KW-1185">Reference proteome</keyword>
<organism evidence="1">
    <name type="scientific">Kallithea virus</name>
    <dbReference type="NCBI Taxonomy" id="1654582"/>
    <lineage>
        <taxon>Viruses</taxon>
        <taxon>Viruses incertae sedis</taxon>
        <taxon>Naldaviricetes</taxon>
        <taxon>Lefavirales</taxon>
        <taxon>Nudiviridae</taxon>
        <taxon>Alphanudivirus</taxon>
        <taxon>Alphanudivirus dromelanogasteris</taxon>
    </lineage>
</organism>
<dbReference type="EMBL" id="KX130344">
    <property type="protein sequence ID" value="AQN78616.1"/>
    <property type="molecule type" value="Genomic_DNA"/>
</dbReference>
<reference evidence="1" key="1">
    <citation type="journal article" date="2015" name="PLoS Biol.">
        <title>The Discovery, Distribution, and Evolution of Viruses Associated with Drosophila melanogaster.</title>
        <authorList>
            <person name="Webster C.L."/>
            <person name="Waldron F.M."/>
            <person name="Robertson S."/>
            <person name="Crowson D."/>
            <person name="Ferrari G."/>
            <person name="Quintana J.F."/>
            <person name="Brouqui J.M."/>
            <person name="Bayne E.H."/>
            <person name="Longdon B."/>
            <person name="Buck A.H."/>
            <person name="Lazzaro B.P."/>
            <person name="Akorli J."/>
            <person name="Haddrill P.R."/>
            <person name="Obbard D.J."/>
        </authorList>
    </citation>
    <scope>NUCLEOTIDE SEQUENCE</scope>
</reference>
<evidence type="ECO:0000313" key="3">
    <source>
        <dbReference type="Proteomes" id="UP000204438"/>
    </source>
</evidence>
<evidence type="ECO:0000313" key="1">
    <source>
        <dbReference type="EMBL" id="AKH40393.1"/>
    </source>
</evidence>
<name>A0A0F7KMT0_9VIRU</name>
<accession>A0A0F7KMT0</accession>
<dbReference type="OrthoDB" id="26654at10239"/>
<reference evidence="3" key="2">
    <citation type="submission" date="2016-04" db="EMBL/GenBank/DDBJ databases">
        <title>The complete genome of Kallithea virus.</title>
        <authorList>
            <consortium name="DrosEU Consortium"/>
            <person name="Obbard D.J."/>
            <person name="Serga S."/>
            <person name="Kozeretska I."/>
            <person name="Waldron F.M."/>
            <person name="Webster C.L."/>
            <person name="Staubach F."/>
        </authorList>
    </citation>
    <scope>NUCLEOTIDE SEQUENCE [LARGE SCALE GENOMIC DNA]</scope>
</reference>
<sequence length="103" mass="12237">MPRLETYFISSYIPKPQPRIMPNKPNDSYKLKTYKNGDTIESLSREFQRLYEQKYTHVANVPGRLDDILQVAYEYKLICLDGRMLKYVAEYCSESRCEILQET</sequence>
<dbReference type="EMBL" id="KP714106">
    <property type="protein sequence ID" value="AKH40393.1"/>
    <property type="molecule type" value="Genomic_DNA"/>
</dbReference>
<reference evidence="2" key="3">
    <citation type="journal article" date="2021" name="Virus">
        <title>The discovery, distribution and diversity of DNA viruses associated with Drosophila melanogaster in Europe.</title>
        <authorList>
            <person name="Wallace M.A."/>
            <person name="Coffman K.A."/>
            <person name="Gilbert C."/>
            <person name="Ravindran S."/>
            <person name="Albery G.F."/>
            <person name="Abbott J."/>
            <person name="Argyridou E."/>
            <person name="Bellosta P."/>
            <person name="Betancourt A.J."/>
            <person name="Colinet H."/>
            <person name="Eric K."/>
            <person name="Glaser-Schmitt A."/>
            <person name="Grath S."/>
            <person name="Jelic M."/>
            <person name="Kankare M."/>
            <person name="Kozeretska I."/>
            <person name="Loeschcke V."/>
            <person name="Montchamp-Moreau C."/>
            <person name="Ometto L."/>
            <person name="Onder B.S."/>
            <person name="Orengo D.J."/>
            <person name="Parsch J."/>
            <person name="Pascual M."/>
            <person name="Patenkovic A."/>
            <person name="Puerma E."/>
            <person name="Ritchie M.G."/>
            <person name="Rota-Stabelli O."/>
            <person name="Schou M.F."/>
            <person name="Serga S.V."/>
            <person name="Stamenkovic-Radak M."/>
            <person name="Tanaskovic M."/>
            <person name="Veselinovic M.S."/>
            <person name="Vieira J."/>
            <person name="Vieira C.P."/>
            <person name="Kapun M."/>
            <person name="Flatt T."/>
            <person name="Gonzalez J."/>
            <person name="Staubach F."/>
            <person name="Obbard D.J."/>
        </authorList>
    </citation>
    <scope>NUCLEOTIDE SEQUENCE</scope>
    <source>
        <strain evidence="2">DrosEU46_Kharkiv_2014</strain>
    </source>
</reference>
<dbReference type="GeneID" id="31079558"/>
<evidence type="ECO:0000313" key="2">
    <source>
        <dbReference type="EMBL" id="AQN78616.1"/>
    </source>
</evidence>
<dbReference type="Proteomes" id="UP000204438">
    <property type="component" value="Segment"/>
</dbReference>
<dbReference type="RefSeq" id="YP_009345951.1">
    <property type="nucleotide sequence ID" value="NC_033829.1"/>
</dbReference>
<proteinExistence type="predicted"/>
<protein>
    <submittedName>
        <fullName evidence="2">ACH96234.1 GrBNV gp62-like protein</fullName>
    </submittedName>
    <submittedName>
        <fullName evidence="1">Putative gp62-like protein</fullName>
    </submittedName>
</protein>
<dbReference type="KEGG" id="vg:31079558"/>